<keyword evidence="6" id="KW-0282">Flagellum</keyword>
<keyword evidence="7" id="KW-1185">Reference proteome</keyword>
<feature type="compositionally biased region" description="Polar residues" evidence="5">
    <location>
        <begin position="149"/>
        <end position="161"/>
    </location>
</feature>
<protein>
    <submittedName>
        <fullName evidence="6">Flagella synthesis protein FlgN</fullName>
    </submittedName>
</protein>
<name>A0A1I4QP45_ECTMO</name>
<evidence type="ECO:0000256" key="5">
    <source>
        <dbReference type="SAM" id="MobiDB-lite"/>
    </source>
</evidence>
<comment type="similarity">
    <text evidence="2">Belongs to the FlgN family.</text>
</comment>
<evidence type="ECO:0000313" key="6">
    <source>
        <dbReference type="EMBL" id="SFM41486.1"/>
    </source>
</evidence>
<dbReference type="GO" id="GO:0044780">
    <property type="term" value="P:bacterial-type flagellum assembly"/>
    <property type="evidence" value="ECO:0007669"/>
    <property type="project" value="InterPro"/>
</dbReference>
<accession>A0A1I4QP45</accession>
<keyword evidence="6" id="KW-0966">Cell projection</keyword>
<keyword evidence="6" id="KW-0969">Cilium</keyword>
<dbReference type="RefSeq" id="WP_090484153.1">
    <property type="nucleotide sequence ID" value="NZ_FOUO01000005.1"/>
</dbReference>
<proteinExistence type="inferred from homology"/>
<dbReference type="Pfam" id="PF05130">
    <property type="entry name" value="FlgN"/>
    <property type="match status" value="1"/>
</dbReference>
<feature type="coiled-coil region" evidence="4">
    <location>
        <begin position="40"/>
        <end position="67"/>
    </location>
</feature>
<dbReference type="SUPFAM" id="SSF140566">
    <property type="entry name" value="FlgN-like"/>
    <property type="match status" value="1"/>
</dbReference>
<evidence type="ECO:0000256" key="4">
    <source>
        <dbReference type="SAM" id="Coils"/>
    </source>
</evidence>
<dbReference type="Proteomes" id="UP000199556">
    <property type="component" value="Unassembled WGS sequence"/>
</dbReference>
<organism evidence="6 7">
    <name type="scientific">Ectothiorhodospira mobilis</name>
    <dbReference type="NCBI Taxonomy" id="195064"/>
    <lineage>
        <taxon>Bacteria</taxon>
        <taxon>Pseudomonadati</taxon>
        <taxon>Pseudomonadota</taxon>
        <taxon>Gammaproteobacteria</taxon>
        <taxon>Chromatiales</taxon>
        <taxon>Ectothiorhodospiraceae</taxon>
        <taxon>Ectothiorhodospira</taxon>
    </lineage>
</organism>
<feature type="region of interest" description="Disordered" evidence="5">
    <location>
        <begin position="137"/>
        <end position="161"/>
    </location>
</feature>
<gene>
    <name evidence="6" type="ORF">SAMN05421721_1059</name>
</gene>
<dbReference type="OrthoDB" id="5298520at2"/>
<comment type="function">
    <text evidence="1">Required for the efficient initiation of filament assembly.</text>
</comment>
<evidence type="ECO:0000256" key="2">
    <source>
        <dbReference type="ARBA" id="ARBA00007703"/>
    </source>
</evidence>
<dbReference type="Gene3D" id="1.20.58.300">
    <property type="entry name" value="FlgN-like"/>
    <property type="match status" value="1"/>
</dbReference>
<dbReference type="InterPro" id="IPR007809">
    <property type="entry name" value="FlgN-like"/>
</dbReference>
<keyword evidence="3" id="KW-1005">Bacterial flagellum biogenesis</keyword>
<sequence>MGAETLPQRLERILGDALRHAGALESALQRESAALSSRDLDGMDAAVAEKQERVRQLEALTQEQTQLLTREGYSADAQGMERCLRDWDEDEILHPLWQRLTQIMHHCRQLNQVNGGVVETARRRVDQAIHILRSGGDTRTELYDPRGRTFSTASSQSITKA</sequence>
<feature type="compositionally biased region" description="Basic and acidic residues" evidence="5">
    <location>
        <begin position="137"/>
        <end position="147"/>
    </location>
</feature>
<keyword evidence="4" id="KW-0175">Coiled coil</keyword>
<dbReference type="AlphaFoldDB" id="A0A1I4QP45"/>
<dbReference type="InterPro" id="IPR036679">
    <property type="entry name" value="FlgN-like_sf"/>
</dbReference>
<evidence type="ECO:0000256" key="1">
    <source>
        <dbReference type="ARBA" id="ARBA00002397"/>
    </source>
</evidence>
<evidence type="ECO:0000256" key="3">
    <source>
        <dbReference type="ARBA" id="ARBA00022795"/>
    </source>
</evidence>
<dbReference type="STRING" id="195064.SAMN05421721_1059"/>
<evidence type="ECO:0000313" key="7">
    <source>
        <dbReference type="Proteomes" id="UP000199556"/>
    </source>
</evidence>
<dbReference type="EMBL" id="FOUO01000005">
    <property type="protein sequence ID" value="SFM41486.1"/>
    <property type="molecule type" value="Genomic_DNA"/>
</dbReference>
<reference evidence="6 7" key="1">
    <citation type="submission" date="2016-10" db="EMBL/GenBank/DDBJ databases">
        <authorList>
            <person name="de Groot N.N."/>
        </authorList>
    </citation>
    <scope>NUCLEOTIDE SEQUENCE [LARGE SCALE GENOMIC DNA]</scope>
    <source>
        <strain evidence="6 7">DSM 4180</strain>
    </source>
</reference>